<dbReference type="Pfam" id="PF14223">
    <property type="entry name" value="Retrotran_gag_2"/>
    <property type="match status" value="1"/>
</dbReference>
<evidence type="ECO:0000313" key="3">
    <source>
        <dbReference type="Proteomes" id="UP000250235"/>
    </source>
</evidence>
<organism evidence="2 3">
    <name type="scientific">Dorcoceras hygrometricum</name>
    <dbReference type="NCBI Taxonomy" id="472368"/>
    <lineage>
        <taxon>Eukaryota</taxon>
        <taxon>Viridiplantae</taxon>
        <taxon>Streptophyta</taxon>
        <taxon>Embryophyta</taxon>
        <taxon>Tracheophyta</taxon>
        <taxon>Spermatophyta</taxon>
        <taxon>Magnoliopsida</taxon>
        <taxon>eudicotyledons</taxon>
        <taxon>Gunneridae</taxon>
        <taxon>Pentapetalae</taxon>
        <taxon>asterids</taxon>
        <taxon>lamiids</taxon>
        <taxon>Lamiales</taxon>
        <taxon>Gesneriaceae</taxon>
        <taxon>Didymocarpoideae</taxon>
        <taxon>Trichosporeae</taxon>
        <taxon>Loxocarpinae</taxon>
        <taxon>Dorcoceras</taxon>
    </lineage>
</organism>
<evidence type="ECO:0000256" key="1">
    <source>
        <dbReference type="SAM" id="MobiDB-lite"/>
    </source>
</evidence>
<sequence>MKRYGEDVKDERIVGKILRSLDSKFDYIVVAIEESKDLDIMTVDETFWITASSRKRLKNPHESVEQALKARSSLKEKETNHGTSQRGR</sequence>
<dbReference type="AlphaFoldDB" id="A0A2Z7D8X0"/>
<accession>A0A2Z7D8X0</accession>
<gene>
    <name evidence="2" type="ORF">F511_06087</name>
</gene>
<keyword evidence="3" id="KW-1185">Reference proteome</keyword>
<dbReference type="OrthoDB" id="913710at2759"/>
<proteinExistence type="predicted"/>
<name>A0A2Z7D8X0_9LAMI</name>
<evidence type="ECO:0000313" key="2">
    <source>
        <dbReference type="EMBL" id="KZV56070.1"/>
    </source>
</evidence>
<reference evidence="2 3" key="1">
    <citation type="journal article" date="2015" name="Proc. Natl. Acad. Sci. U.S.A.">
        <title>The resurrection genome of Boea hygrometrica: A blueprint for survival of dehydration.</title>
        <authorList>
            <person name="Xiao L."/>
            <person name="Yang G."/>
            <person name="Zhang L."/>
            <person name="Yang X."/>
            <person name="Zhao S."/>
            <person name="Ji Z."/>
            <person name="Zhou Q."/>
            <person name="Hu M."/>
            <person name="Wang Y."/>
            <person name="Chen M."/>
            <person name="Xu Y."/>
            <person name="Jin H."/>
            <person name="Xiao X."/>
            <person name="Hu G."/>
            <person name="Bao F."/>
            <person name="Hu Y."/>
            <person name="Wan P."/>
            <person name="Li L."/>
            <person name="Deng X."/>
            <person name="Kuang T."/>
            <person name="Xiang C."/>
            <person name="Zhu J.K."/>
            <person name="Oliver M.J."/>
            <person name="He Y."/>
        </authorList>
    </citation>
    <scope>NUCLEOTIDE SEQUENCE [LARGE SCALE GENOMIC DNA]</scope>
    <source>
        <strain evidence="3">cv. XS01</strain>
    </source>
</reference>
<protein>
    <submittedName>
        <fullName evidence="2">Uncharacterized protein</fullName>
    </submittedName>
</protein>
<dbReference type="Proteomes" id="UP000250235">
    <property type="component" value="Unassembled WGS sequence"/>
</dbReference>
<feature type="region of interest" description="Disordered" evidence="1">
    <location>
        <begin position="55"/>
        <end position="88"/>
    </location>
</feature>
<dbReference type="EMBL" id="KQ988415">
    <property type="protein sequence ID" value="KZV56070.1"/>
    <property type="molecule type" value="Genomic_DNA"/>
</dbReference>